<evidence type="ECO:0000313" key="1">
    <source>
        <dbReference type="Proteomes" id="UP000050640"/>
    </source>
</evidence>
<dbReference type="Proteomes" id="UP000050640">
    <property type="component" value="Unplaced"/>
</dbReference>
<protein>
    <submittedName>
        <fullName evidence="2">RUN domain-containing protein</fullName>
    </submittedName>
</protein>
<dbReference type="PANTHER" id="PTHR21040:SF8">
    <property type="entry name" value="BCDNA.GH04120"/>
    <property type="match status" value="1"/>
</dbReference>
<organism evidence="1 2">
    <name type="scientific">Elaeophora elaphi</name>
    <dbReference type="NCBI Taxonomy" id="1147741"/>
    <lineage>
        <taxon>Eukaryota</taxon>
        <taxon>Metazoa</taxon>
        <taxon>Ecdysozoa</taxon>
        <taxon>Nematoda</taxon>
        <taxon>Chromadorea</taxon>
        <taxon>Rhabditida</taxon>
        <taxon>Spirurina</taxon>
        <taxon>Spiruromorpha</taxon>
        <taxon>Filarioidea</taxon>
        <taxon>Onchocercidae</taxon>
        <taxon>Elaeophora</taxon>
    </lineage>
</organism>
<keyword evidence="1" id="KW-1185">Reference proteome</keyword>
<dbReference type="WBParaSite" id="EEL_0000309001-mRNA-1">
    <property type="protein sequence ID" value="EEL_0000309001-mRNA-1"/>
    <property type="gene ID" value="EEL_0000309001"/>
</dbReference>
<proteinExistence type="predicted"/>
<dbReference type="PANTHER" id="PTHR21040">
    <property type="entry name" value="BCDNA.GH04120"/>
    <property type="match status" value="1"/>
</dbReference>
<dbReference type="GO" id="GO:0015929">
    <property type="term" value="F:hexosaminidase activity"/>
    <property type="evidence" value="ECO:0007669"/>
    <property type="project" value="InterPro"/>
</dbReference>
<dbReference type="AlphaFoldDB" id="A0A0R3RNM9"/>
<name>A0A0R3RNM9_9BILA</name>
<accession>A0A0R3RNM9</accession>
<dbReference type="STRING" id="1147741.A0A0R3RNM9"/>
<dbReference type="InterPro" id="IPR038901">
    <property type="entry name" value="HEXDC-like"/>
</dbReference>
<evidence type="ECO:0000313" key="2">
    <source>
        <dbReference type="WBParaSite" id="EEL_0000309001-mRNA-1"/>
    </source>
</evidence>
<reference evidence="2" key="1">
    <citation type="submission" date="2017-02" db="UniProtKB">
        <authorList>
            <consortium name="WormBaseParasite"/>
        </authorList>
    </citation>
    <scope>IDENTIFICATION</scope>
</reference>
<sequence>MLYGGLFHTFRGLIITGWQRYDHFAVLCELLPVGLPSAIVNLLVAKAGDKFSTESIINATTTTLHCTSKISLQQIHSFDSCHFPGVQLFNAIHSLRDYVKVIESEVFGSNQAKGWLNRFNVRHGYTQLWYLVQLKNVIEICKSEMLNM</sequence>